<proteinExistence type="predicted"/>
<dbReference type="STRING" id="8469.M7BX75"/>
<dbReference type="AlphaFoldDB" id="M7BX75"/>
<dbReference type="Proteomes" id="UP000031443">
    <property type="component" value="Unassembled WGS sequence"/>
</dbReference>
<evidence type="ECO:0000313" key="2">
    <source>
        <dbReference type="EMBL" id="EMP32717.1"/>
    </source>
</evidence>
<feature type="region of interest" description="Disordered" evidence="1">
    <location>
        <begin position="1"/>
        <end position="26"/>
    </location>
</feature>
<gene>
    <name evidence="2" type="ORF">UY3_10126</name>
</gene>
<evidence type="ECO:0000313" key="3">
    <source>
        <dbReference type="Proteomes" id="UP000031443"/>
    </source>
</evidence>
<feature type="region of interest" description="Disordered" evidence="1">
    <location>
        <begin position="198"/>
        <end position="220"/>
    </location>
</feature>
<accession>M7BX75</accession>
<organism evidence="2 3">
    <name type="scientific">Chelonia mydas</name>
    <name type="common">Green sea-turtle</name>
    <name type="synonym">Chelonia agassizi</name>
    <dbReference type="NCBI Taxonomy" id="8469"/>
    <lineage>
        <taxon>Eukaryota</taxon>
        <taxon>Metazoa</taxon>
        <taxon>Chordata</taxon>
        <taxon>Craniata</taxon>
        <taxon>Vertebrata</taxon>
        <taxon>Euteleostomi</taxon>
        <taxon>Archelosauria</taxon>
        <taxon>Testudinata</taxon>
        <taxon>Testudines</taxon>
        <taxon>Cryptodira</taxon>
        <taxon>Durocryptodira</taxon>
        <taxon>Americhelydia</taxon>
        <taxon>Chelonioidea</taxon>
        <taxon>Cheloniidae</taxon>
        <taxon>Chelonia</taxon>
    </lineage>
</organism>
<dbReference type="EMBL" id="KB539019">
    <property type="protein sequence ID" value="EMP32717.1"/>
    <property type="molecule type" value="Genomic_DNA"/>
</dbReference>
<name>M7BX75_CHEMY</name>
<sequence length="220" mass="24087">MGKSRSLHSNKTALQSGPPKPKSLSAADYVKSRLPEVLKQHLQDYEKDKENSVLSYQTILEQQILSIDREMLEKLTVSYDEAGVLTCIPALVLVKDSCSGPGKSITQTERTLCSLPPTLKVSCLLIGHFGQFLEDIRGSCNRVQLALQLWGDFDHILQATRALIKEGKGKGRHGAVAYERARSFRDDLLAYGMGHGLLHDPPGAANTPTNKEPSPPQPSA</sequence>
<protein>
    <submittedName>
        <fullName evidence="2">Protein phosphatase 1L</fullName>
    </submittedName>
</protein>
<evidence type="ECO:0000256" key="1">
    <source>
        <dbReference type="SAM" id="MobiDB-lite"/>
    </source>
</evidence>
<keyword evidence="3" id="KW-1185">Reference proteome</keyword>
<reference evidence="3" key="1">
    <citation type="journal article" date="2013" name="Nat. Genet.">
        <title>The draft genomes of soft-shell turtle and green sea turtle yield insights into the development and evolution of the turtle-specific body plan.</title>
        <authorList>
            <person name="Wang Z."/>
            <person name="Pascual-Anaya J."/>
            <person name="Zadissa A."/>
            <person name="Li W."/>
            <person name="Niimura Y."/>
            <person name="Huang Z."/>
            <person name="Li C."/>
            <person name="White S."/>
            <person name="Xiong Z."/>
            <person name="Fang D."/>
            <person name="Wang B."/>
            <person name="Ming Y."/>
            <person name="Chen Y."/>
            <person name="Zheng Y."/>
            <person name="Kuraku S."/>
            <person name="Pignatelli M."/>
            <person name="Herrero J."/>
            <person name="Beal K."/>
            <person name="Nozawa M."/>
            <person name="Li Q."/>
            <person name="Wang J."/>
            <person name="Zhang H."/>
            <person name="Yu L."/>
            <person name="Shigenobu S."/>
            <person name="Wang J."/>
            <person name="Liu J."/>
            <person name="Flicek P."/>
            <person name="Searle S."/>
            <person name="Wang J."/>
            <person name="Kuratani S."/>
            <person name="Yin Y."/>
            <person name="Aken B."/>
            <person name="Zhang G."/>
            <person name="Irie N."/>
        </authorList>
    </citation>
    <scope>NUCLEOTIDE SEQUENCE [LARGE SCALE GENOMIC DNA]</scope>
</reference>